<dbReference type="EMBL" id="JABEQF010000004">
    <property type="protein sequence ID" value="MBB2189828.1"/>
    <property type="molecule type" value="Genomic_DNA"/>
</dbReference>
<feature type="chain" id="PRO_5030827049" evidence="3">
    <location>
        <begin position="24"/>
        <end position="235"/>
    </location>
</feature>
<accession>A0A7W4JS02</accession>
<proteinExistence type="predicted"/>
<evidence type="ECO:0000313" key="5">
    <source>
        <dbReference type="Proteomes" id="UP000555756"/>
    </source>
</evidence>
<dbReference type="PIRSF" id="PIRSF002674">
    <property type="entry name" value="VSP"/>
    <property type="match status" value="1"/>
</dbReference>
<comment type="caution">
    <text evidence="4">The sequence shown here is derived from an EMBL/GenBank/DDBJ whole genome shotgun (WGS) entry which is preliminary data.</text>
</comment>
<dbReference type="InterPro" id="IPR014403">
    <property type="entry name" value="APS1/VSP"/>
</dbReference>
<evidence type="ECO:0000313" key="4">
    <source>
        <dbReference type="EMBL" id="MBB2189828.1"/>
    </source>
</evidence>
<evidence type="ECO:0000256" key="2">
    <source>
        <dbReference type="ARBA" id="ARBA00023180"/>
    </source>
</evidence>
<keyword evidence="2" id="KW-0325">Glycoprotein</keyword>
<feature type="signal peptide" evidence="3">
    <location>
        <begin position="1"/>
        <end position="23"/>
    </location>
</feature>
<dbReference type="PANTHER" id="PTHR31284">
    <property type="entry name" value="ACID PHOSPHATASE-LIKE PROTEIN"/>
    <property type="match status" value="1"/>
</dbReference>
<keyword evidence="1 3" id="KW-0732">Signal</keyword>
<dbReference type="Pfam" id="PF03767">
    <property type="entry name" value="Acid_phosphat_B"/>
    <property type="match status" value="1"/>
</dbReference>
<evidence type="ECO:0000256" key="3">
    <source>
        <dbReference type="SAM" id="SignalP"/>
    </source>
</evidence>
<dbReference type="Gene3D" id="3.40.50.1000">
    <property type="entry name" value="HAD superfamily/HAD-like"/>
    <property type="match status" value="1"/>
</dbReference>
<dbReference type="PROSITE" id="PS51257">
    <property type="entry name" value="PROKAR_LIPOPROTEIN"/>
    <property type="match status" value="1"/>
</dbReference>
<organism evidence="4 5">
    <name type="scientific">Gluconacetobacter azotocaptans</name>
    <dbReference type="NCBI Taxonomy" id="142834"/>
    <lineage>
        <taxon>Bacteria</taxon>
        <taxon>Pseudomonadati</taxon>
        <taxon>Pseudomonadota</taxon>
        <taxon>Alphaproteobacteria</taxon>
        <taxon>Acetobacterales</taxon>
        <taxon>Acetobacteraceae</taxon>
        <taxon>Gluconacetobacter</taxon>
    </lineage>
</organism>
<dbReference type="AlphaFoldDB" id="A0A7W4JS02"/>
<protein>
    <submittedName>
        <fullName evidence="4">Acid phosphatase</fullName>
    </submittedName>
</protein>
<dbReference type="Proteomes" id="UP000555756">
    <property type="component" value="Unassembled WGS sequence"/>
</dbReference>
<evidence type="ECO:0000256" key="1">
    <source>
        <dbReference type="ARBA" id="ARBA00022729"/>
    </source>
</evidence>
<reference evidence="4 5" key="1">
    <citation type="submission" date="2020-04" db="EMBL/GenBank/DDBJ databases">
        <title>Description of novel Gluconacetobacter.</title>
        <authorList>
            <person name="Sombolestani A."/>
        </authorList>
    </citation>
    <scope>NUCLEOTIDE SEQUENCE [LARGE SCALE GENOMIC DNA]</scope>
    <source>
        <strain evidence="4 5">LMG 21311</strain>
    </source>
</reference>
<keyword evidence="5" id="KW-1185">Reference proteome</keyword>
<dbReference type="PANTHER" id="PTHR31284:SF10">
    <property type="entry name" value="ACID PHOSPHATASE-LIKE PROTEIN"/>
    <property type="match status" value="1"/>
</dbReference>
<name>A0A7W4JS02_9PROT</name>
<dbReference type="InterPro" id="IPR005519">
    <property type="entry name" value="Acid_phosphat_B-like"/>
</dbReference>
<dbReference type="SUPFAM" id="SSF56784">
    <property type="entry name" value="HAD-like"/>
    <property type="match status" value="1"/>
</dbReference>
<dbReference type="InterPro" id="IPR036412">
    <property type="entry name" value="HAD-like_sf"/>
</dbReference>
<dbReference type="InterPro" id="IPR023214">
    <property type="entry name" value="HAD_sf"/>
</dbReference>
<gene>
    <name evidence="4" type="ORF">HLH34_07590</name>
</gene>
<sequence length="235" mass="24619">MGLRAAGAACLVALMAGCGPLPAPVDGAASPGLVNVGDARAAAMRYHDSGAYDRDLVRVAEAARRWVEERAGQVARPTLVLDIDETSLSNWPVMKADDFGYFRTGACDSLPAGPCGYLAWESRAEAAALPGTLTLVNAAQRHGVAVFFVSGRGEAERAATADNLTHAGYRGWAGLYLRGPGTPTASAADYKAPVRAAIEARGYTIIANMGDQPSDLAGGHAERTFLLPNPFYRIN</sequence>